<dbReference type="EMBL" id="BAAALR010000122">
    <property type="protein sequence ID" value="GAA1728529.1"/>
    <property type="molecule type" value="Genomic_DNA"/>
</dbReference>
<evidence type="ECO:0000313" key="1">
    <source>
        <dbReference type="EMBL" id="GAA1728529.1"/>
    </source>
</evidence>
<evidence type="ECO:0000313" key="2">
    <source>
        <dbReference type="Proteomes" id="UP001499947"/>
    </source>
</evidence>
<protein>
    <submittedName>
        <fullName evidence="1">Uncharacterized protein</fullName>
    </submittedName>
</protein>
<gene>
    <name evidence="1" type="ORF">GCM10009680_82110</name>
</gene>
<accession>A0ABN2JIL1</accession>
<organism evidence="1 2">
    <name type="scientific">Streptomyces yatensis</name>
    <dbReference type="NCBI Taxonomy" id="155177"/>
    <lineage>
        <taxon>Bacteria</taxon>
        <taxon>Bacillati</taxon>
        <taxon>Actinomycetota</taxon>
        <taxon>Actinomycetes</taxon>
        <taxon>Kitasatosporales</taxon>
        <taxon>Streptomycetaceae</taxon>
        <taxon>Streptomyces</taxon>
        <taxon>Streptomyces violaceusniger group</taxon>
    </lineage>
</organism>
<sequence length="59" mass="5826">MCGGVGADSVSGSQAGGDRDVQGLGQGFMLSGQLFDAPGKGFQRVFCEVFAGLEGVIGG</sequence>
<dbReference type="Proteomes" id="UP001499947">
    <property type="component" value="Unassembled WGS sequence"/>
</dbReference>
<name>A0ABN2JIL1_9ACTN</name>
<keyword evidence="2" id="KW-1185">Reference proteome</keyword>
<comment type="caution">
    <text evidence="1">The sequence shown here is derived from an EMBL/GenBank/DDBJ whole genome shotgun (WGS) entry which is preliminary data.</text>
</comment>
<proteinExistence type="predicted"/>
<reference evidence="1 2" key="1">
    <citation type="journal article" date="2019" name="Int. J. Syst. Evol. Microbiol.">
        <title>The Global Catalogue of Microorganisms (GCM) 10K type strain sequencing project: providing services to taxonomists for standard genome sequencing and annotation.</title>
        <authorList>
            <consortium name="The Broad Institute Genomics Platform"/>
            <consortium name="The Broad Institute Genome Sequencing Center for Infectious Disease"/>
            <person name="Wu L."/>
            <person name="Ma J."/>
        </authorList>
    </citation>
    <scope>NUCLEOTIDE SEQUENCE [LARGE SCALE GENOMIC DNA]</scope>
    <source>
        <strain evidence="1 2">JCM 13244</strain>
    </source>
</reference>